<dbReference type="Pfam" id="PF00581">
    <property type="entry name" value="Rhodanese"/>
    <property type="match status" value="2"/>
</dbReference>
<keyword evidence="4" id="KW-0670">Pyruvate</keyword>
<dbReference type="InterPro" id="IPR036873">
    <property type="entry name" value="Rhodanese-like_dom_sf"/>
</dbReference>
<evidence type="ECO:0000256" key="1">
    <source>
        <dbReference type="ARBA" id="ARBA00022679"/>
    </source>
</evidence>
<dbReference type="OrthoDB" id="9770030at2"/>
<keyword evidence="5" id="KW-1185">Reference proteome</keyword>
<reference evidence="5" key="1">
    <citation type="submission" date="2017-04" db="EMBL/GenBank/DDBJ databases">
        <authorList>
            <person name="Varghese N."/>
            <person name="Submissions S."/>
        </authorList>
    </citation>
    <scope>NUCLEOTIDE SEQUENCE [LARGE SCALE GENOMIC DNA]</scope>
    <source>
        <strain evidence="5">DSM 9293</strain>
    </source>
</reference>
<dbReference type="Gene3D" id="3.40.250.10">
    <property type="entry name" value="Rhodanese-like domain"/>
    <property type="match status" value="2"/>
</dbReference>
<dbReference type="PROSITE" id="PS00380">
    <property type="entry name" value="RHODANESE_1"/>
    <property type="match status" value="1"/>
</dbReference>
<accession>A0A1W1WKX9</accession>
<proteinExistence type="predicted"/>
<sequence>MPLKSPKWLATQHPDQIIIVDCRYNLMQPEQASLDYAHAHIPGAHFLDLESDLCSPKGQHGGRHPLPSADQFASVLSQLGWTPDKTLVAYDSDGSGAAHFWWLARYFGIDKDVVIVQGGFQAWLNAGLPVTADIPQPQLSPRPTLTPRSQWVVNRDFVLEHLGRYPLIDSRSYERYMGYYEPIDPVAGRIPGAHHFDYKAVYLSPAEYRPLESLQQHFAPVLSMQLPPIVYCGSGVSACSNIFALSLLGIPALLYAGSFSDWITYPDSPIEQGD</sequence>
<dbReference type="AlphaFoldDB" id="A0A1W1WKX9"/>
<dbReference type="InterPro" id="IPR045078">
    <property type="entry name" value="TST/MPST-like"/>
</dbReference>
<evidence type="ECO:0000256" key="2">
    <source>
        <dbReference type="ARBA" id="ARBA00022737"/>
    </source>
</evidence>
<dbReference type="SUPFAM" id="SSF52821">
    <property type="entry name" value="Rhodanese/Cell cycle control phosphatase"/>
    <property type="match status" value="2"/>
</dbReference>
<keyword evidence="1 4" id="KW-0808">Transferase</keyword>
<dbReference type="PANTHER" id="PTHR11364">
    <property type="entry name" value="THIOSULFATE SULFERTANSFERASE"/>
    <property type="match status" value="1"/>
</dbReference>
<feature type="domain" description="Rhodanese" evidence="3">
    <location>
        <begin position="161"/>
        <end position="271"/>
    </location>
</feature>
<dbReference type="SMART" id="SM00450">
    <property type="entry name" value="RHOD"/>
    <property type="match status" value="2"/>
</dbReference>
<dbReference type="EMBL" id="FWWY01000001">
    <property type="protein sequence ID" value="SMC06393.1"/>
    <property type="molecule type" value="Genomic_DNA"/>
</dbReference>
<evidence type="ECO:0000313" key="5">
    <source>
        <dbReference type="Proteomes" id="UP000192660"/>
    </source>
</evidence>
<evidence type="ECO:0000259" key="3">
    <source>
        <dbReference type="PROSITE" id="PS50206"/>
    </source>
</evidence>
<dbReference type="STRING" id="28034.BFX07_11210"/>
<dbReference type="PROSITE" id="PS50206">
    <property type="entry name" value="RHODANESE_3"/>
    <property type="match status" value="2"/>
</dbReference>
<dbReference type="Proteomes" id="UP000192660">
    <property type="component" value="Unassembled WGS sequence"/>
</dbReference>
<gene>
    <name evidence="4" type="ORF">SAMN00768000_2798</name>
</gene>
<dbReference type="PANTHER" id="PTHR11364:SF27">
    <property type="entry name" value="SULFURTRANSFERASE"/>
    <property type="match status" value="1"/>
</dbReference>
<dbReference type="InterPro" id="IPR001763">
    <property type="entry name" value="Rhodanese-like_dom"/>
</dbReference>
<feature type="domain" description="Rhodanese" evidence="3">
    <location>
        <begin position="13"/>
        <end position="132"/>
    </location>
</feature>
<dbReference type="GO" id="GO:0004792">
    <property type="term" value="F:thiosulfate-cyanide sulfurtransferase activity"/>
    <property type="evidence" value="ECO:0007669"/>
    <property type="project" value="InterPro"/>
</dbReference>
<protein>
    <submittedName>
        <fullName evidence="4">Thiosulfate/3-mercaptopyruvate sulfurtransferase</fullName>
    </submittedName>
</protein>
<organism evidence="4 5">
    <name type="scientific">Sulfobacillus thermosulfidooxidans (strain DSM 9293 / VKM B-1269 / AT-1)</name>
    <dbReference type="NCBI Taxonomy" id="929705"/>
    <lineage>
        <taxon>Bacteria</taxon>
        <taxon>Bacillati</taxon>
        <taxon>Bacillota</taxon>
        <taxon>Clostridia</taxon>
        <taxon>Eubacteriales</taxon>
        <taxon>Clostridiales Family XVII. Incertae Sedis</taxon>
        <taxon>Sulfobacillus</taxon>
    </lineage>
</organism>
<dbReference type="RefSeq" id="WP_020373170.1">
    <property type="nucleotide sequence ID" value="NZ_FWWY01000001.1"/>
</dbReference>
<name>A0A1W1WKX9_SULTA</name>
<keyword evidence="2" id="KW-0677">Repeat</keyword>
<dbReference type="InterPro" id="IPR001307">
    <property type="entry name" value="Thiosulphate_STrfase_CS"/>
</dbReference>
<dbReference type="CDD" id="cd01448">
    <property type="entry name" value="TST_Repeat_1"/>
    <property type="match status" value="1"/>
</dbReference>
<evidence type="ECO:0000313" key="4">
    <source>
        <dbReference type="EMBL" id="SMC06393.1"/>
    </source>
</evidence>